<dbReference type="PANTHER" id="PTHR40463">
    <property type="entry name" value="PH-RESPONSE REGULATOR PROTEIN PALC"/>
    <property type="match status" value="1"/>
</dbReference>
<evidence type="ECO:0000313" key="5">
    <source>
        <dbReference type="EMBL" id="KAK0511087.1"/>
    </source>
</evidence>
<feature type="compositionally biased region" description="Acidic residues" evidence="3">
    <location>
        <begin position="441"/>
        <end position="452"/>
    </location>
</feature>
<proteinExistence type="inferred from homology"/>
<comment type="caution">
    <text evidence="5">The sequence shown here is derived from an EMBL/GenBank/DDBJ whole genome shotgun (WGS) entry which is preliminary data.</text>
</comment>
<sequence>MPFAFTLPTTSSLSFSAYSSSTTHPSLPLTATACRGVCRNVLKKHKRLPPQSKNSNLSTVLSALNDYLPYLLTLDAALSSKSVNGEEVELVLKKEIAVEWRTTLTATTPGRQAPRHSGKGLDYEISFILHTLGCAYTLQARAQLLALYASVTPTSDQRVSIITAATKHLLQANSIHNCLASRAIETDASYATIETLSQTQVGLAALALAEATLLAVLKDDPYPAVVAQSRNKNDTDWMIRPPEIPKVRAHLFARLCLAAADHAGKAEAMLSASGRVDERLMKYMKNLNRTSRAKACRFFGIDAELGGEAGQGIAWLVGGKKLLGYAGGEESGSKLSGLAKLKKDWKEKREDKKIEKGGEWGSDAGRLEELRAIEMLEEKWNKMNDTINTQAIPPSEPLVAKMPLGREVHQTKPYVPPTLDEDTLASLRAPPDRSLEGNMLGDDDSSSDEEEVKGESSLPGAFPGSSATTTQDNVYY</sequence>
<dbReference type="GO" id="GO:0071467">
    <property type="term" value="P:cellular response to pH"/>
    <property type="evidence" value="ECO:0007669"/>
    <property type="project" value="InterPro"/>
</dbReference>
<feature type="domain" description="BRO1" evidence="4">
    <location>
        <begin position="1"/>
        <end position="476"/>
    </location>
</feature>
<protein>
    <recommendedName>
        <fullName evidence="2">pH-response regulator protein palC</fullName>
    </recommendedName>
</protein>
<comment type="similarity">
    <text evidence="1">Belongs to the palC family.</text>
</comment>
<dbReference type="GO" id="GO:0005886">
    <property type="term" value="C:plasma membrane"/>
    <property type="evidence" value="ECO:0007669"/>
    <property type="project" value="TreeGrafter"/>
</dbReference>
<evidence type="ECO:0000259" key="4">
    <source>
        <dbReference type="PROSITE" id="PS51180"/>
    </source>
</evidence>
<dbReference type="InterPro" id="IPR037505">
    <property type="entry name" value="pH-resp_palC"/>
</dbReference>
<dbReference type="SMART" id="SM01041">
    <property type="entry name" value="BRO1"/>
    <property type="match status" value="1"/>
</dbReference>
<accession>A0AA39QXJ8</accession>
<evidence type="ECO:0000256" key="2">
    <source>
        <dbReference type="ARBA" id="ARBA00022193"/>
    </source>
</evidence>
<feature type="compositionally biased region" description="Polar residues" evidence="3">
    <location>
        <begin position="465"/>
        <end position="476"/>
    </location>
</feature>
<dbReference type="InterPro" id="IPR038499">
    <property type="entry name" value="BRO1_sf"/>
</dbReference>
<feature type="region of interest" description="Disordered" evidence="3">
    <location>
        <begin position="410"/>
        <end position="476"/>
    </location>
</feature>
<gene>
    <name evidence="5" type="ORF">JMJ35_006639</name>
</gene>
<keyword evidence="6" id="KW-1185">Reference proteome</keyword>
<organism evidence="5 6">
    <name type="scientific">Cladonia borealis</name>
    <dbReference type="NCBI Taxonomy" id="184061"/>
    <lineage>
        <taxon>Eukaryota</taxon>
        <taxon>Fungi</taxon>
        <taxon>Dikarya</taxon>
        <taxon>Ascomycota</taxon>
        <taxon>Pezizomycotina</taxon>
        <taxon>Lecanoromycetes</taxon>
        <taxon>OSLEUM clade</taxon>
        <taxon>Lecanoromycetidae</taxon>
        <taxon>Lecanorales</taxon>
        <taxon>Lecanorineae</taxon>
        <taxon>Cladoniaceae</taxon>
        <taxon>Cladonia</taxon>
    </lineage>
</organism>
<dbReference type="EMBL" id="JAFEKC020000014">
    <property type="protein sequence ID" value="KAK0511087.1"/>
    <property type="molecule type" value="Genomic_DNA"/>
</dbReference>
<evidence type="ECO:0000313" key="6">
    <source>
        <dbReference type="Proteomes" id="UP001166286"/>
    </source>
</evidence>
<dbReference type="PANTHER" id="PTHR40463:SF1">
    <property type="entry name" value="PH-RESPONSE REGULATOR PROTEIN PALC"/>
    <property type="match status" value="1"/>
</dbReference>
<evidence type="ECO:0000256" key="1">
    <source>
        <dbReference type="ARBA" id="ARBA00010997"/>
    </source>
</evidence>
<dbReference type="Gene3D" id="1.25.40.280">
    <property type="entry name" value="alix/aip1 like domains"/>
    <property type="match status" value="1"/>
</dbReference>
<reference evidence="5" key="1">
    <citation type="submission" date="2023-03" db="EMBL/GenBank/DDBJ databases">
        <title>Complete genome of Cladonia borealis.</title>
        <authorList>
            <person name="Park H."/>
        </authorList>
    </citation>
    <scope>NUCLEOTIDE SEQUENCE</scope>
    <source>
        <strain evidence="5">ANT050790</strain>
    </source>
</reference>
<dbReference type="InterPro" id="IPR004328">
    <property type="entry name" value="BRO1_dom"/>
</dbReference>
<name>A0AA39QXJ8_9LECA</name>
<dbReference type="AlphaFoldDB" id="A0AA39QXJ8"/>
<dbReference type="Proteomes" id="UP001166286">
    <property type="component" value="Unassembled WGS sequence"/>
</dbReference>
<evidence type="ECO:0000256" key="3">
    <source>
        <dbReference type="SAM" id="MobiDB-lite"/>
    </source>
</evidence>
<dbReference type="PROSITE" id="PS51180">
    <property type="entry name" value="BRO1"/>
    <property type="match status" value="1"/>
</dbReference>